<feature type="domain" description="TNFR-Cys" evidence="3">
    <location>
        <begin position="90"/>
        <end position="126"/>
    </location>
</feature>
<dbReference type="PANTHER" id="PTHR14657">
    <property type="entry name" value="IGF-LIKE FAMILY RECEPTOR 1"/>
    <property type="match status" value="1"/>
</dbReference>
<dbReference type="EMBL" id="JBHFQA010000017">
    <property type="protein sequence ID" value="KAL2083851.1"/>
    <property type="molecule type" value="Genomic_DNA"/>
</dbReference>
<evidence type="ECO:0000256" key="1">
    <source>
        <dbReference type="PROSITE-ProRule" id="PRU00206"/>
    </source>
</evidence>
<reference evidence="4 5" key="1">
    <citation type="submission" date="2024-09" db="EMBL/GenBank/DDBJ databases">
        <title>A chromosome-level genome assembly of Gray's grenadier anchovy, Coilia grayii.</title>
        <authorList>
            <person name="Fu Z."/>
        </authorList>
    </citation>
    <scope>NUCLEOTIDE SEQUENCE [LARGE SCALE GENOMIC DNA]</scope>
    <source>
        <strain evidence="4">G4</strain>
        <tissue evidence="4">Muscle</tissue>
    </source>
</reference>
<protein>
    <recommendedName>
        <fullName evidence="3">TNFR-Cys domain-containing protein</fullName>
    </recommendedName>
</protein>
<gene>
    <name evidence="4" type="ORF">ACEWY4_019369</name>
</gene>
<comment type="caution">
    <text evidence="4">The sequence shown here is derived from an EMBL/GenBank/DDBJ whole genome shotgun (WGS) entry which is preliminary data.</text>
</comment>
<feature type="repeat" description="TNFR-Cys" evidence="1">
    <location>
        <begin position="90"/>
        <end position="126"/>
    </location>
</feature>
<dbReference type="InterPro" id="IPR042355">
    <property type="entry name" value="IGFLR1"/>
</dbReference>
<organism evidence="4 5">
    <name type="scientific">Coilia grayii</name>
    <name type="common">Gray's grenadier anchovy</name>
    <dbReference type="NCBI Taxonomy" id="363190"/>
    <lineage>
        <taxon>Eukaryota</taxon>
        <taxon>Metazoa</taxon>
        <taxon>Chordata</taxon>
        <taxon>Craniata</taxon>
        <taxon>Vertebrata</taxon>
        <taxon>Euteleostomi</taxon>
        <taxon>Actinopterygii</taxon>
        <taxon>Neopterygii</taxon>
        <taxon>Teleostei</taxon>
        <taxon>Clupei</taxon>
        <taxon>Clupeiformes</taxon>
        <taxon>Clupeoidei</taxon>
        <taxon>Engraulidae</taxon>
        <taxon>Coilinae</taxon>
        <taxon>Coilia</taxon>
    </lineage>
</organism>
<keyword evidence="2" id="KW-0812">Transmembrane</keyword>
<dbReference type="PANTHER" id="PTHR14657:SF2">
    <property type="entry name" value="IGF-LIKE FAMILY RECEPTOR 1"/>
    <property type="match status" value="1"/>
</dbReference>
<evidence type="ECO:0000313" key="5">
    <source>
        <dbReference type="Proteomes" id="UP001591681"/>
    </source>
</evidence>
<keyword evidence="2" id="KW-1133">Transmembrane helix</keyword>
<dbReference type="Proteomes" id="UP001591681">
    <property type="component" value="Unassembled WGS sequence"/>
</dbReference>
<dbReference type="InterPro" id="IPR011029">
    <property type="entry name" value="DEATH-like_dom_sf"/>
</dbReference>
<dbReference type="SUPFAM" id="SSF47986">
    <property type="entry name" value="DEATH domain"/>
    <property type="match status" value="1"/>
</dbReference>
<evidence type="ECO:0000259" key="3">
    <source>
        <dbReference type="PROSITE" id="PS50050"/>
    </source>
</evidence>
<proteinExistence type="predicted"/>
<comment type="caution">
    <text evidence="1">Lacks conserved residue(s) required for the propagation of feature annotation.</text>
</comment>
<evidence type="ECO:0000256" key="2">
    <source>
        <dbReference type="SAM" id="Phobius"/>
    </source>
</evidence>
<keyword evidence="5" id="KW-1185">Reference proteome</keyword>
<dbReference type="AlphaFoldDB" id="A0ABD1JAU9"/>
<sequence>MTHQRFTNRVDCCFPFLFGVTEGNTLFRIIFVMKPYSDKCKNDLEMYWEAASTACTPCKEKFNMPAPGQGFAANCGFDDDGGQHVSPYENCKSGTTYNSGSFPRCQRCSTCAPILTNCTTTADTQCCLKGEYLINRTCKAGPTAVLPGEDSKSEVIIHPHDSVKWIIPIILVSASLCLSLCYIMRKKWMKRRNIKGYYRETQCDAQTPFTAIRVDDIIAPDLQAAPLQHLLNNVDVLEELFVLLDPDTSALKNTRHLAARCNFSSSWITYAYSRRDHKSPLVAVLEATAARSPDWTLGQLAWLLHDIGRHDAVDVLKKLSTPGRGFCEGHFTNNYVNDQTLMQM</sequence>
<evidence type="ECO:0000313" key="4">
    <source>
        <dbReference type="EMBL" id="KAL2083851.1"/>
    </source>
</evidence>
<dbReference type="InterPro" id="IPR001368">
    <property type="entry name" value="TNFR/NGFR_Cys_rich_reg"/>
</dbReference>
<dbReference type="PROSITE" id="PS50050">
    <property type="entry name" value="TNFR_NGFR_2"/>
    <property type="match status" value="1"/>
</dbReference>
<name>A0ABD1JAU9_9TELE</name>
<feature type="transmembrane region" description="Helical" evidence="2">
    <location>
        <begin position="165"/>
        <end position="184"/>
    </location>
</feature>
<keyword evidence="2" id="KW-0472">Membrane</keyword>
<dbReference type="Gene3D" id="1.10.533.10">
    <property type="entry name" value="Death Domain, Fas"/>
    <property type="match status" value="1"/>
</dbReference>
<accession>A0ABD1JAU9</accession>